<organism evidence="2 3">
    <name type="scientific">Prunus dulcis</name>
    <name type="common">Almond</name>
    <name type="synonym">Amygdalus dulcis</name>
    <dbReference type="NCBI Taxonomy" id="3755"/>
    <lineage>
        <taxon>Eukaryota</taxon>
        <taxon>Viridiplantae</taxon>
        <taxon>Streptophyta</taxon>
        <taxon>Embryophyta</taxon>
        <taxon>Tracheophyta</taxon>
        <taxon>Spermatophyta</taxon>
        <taxon>Magnoliopsida</taxon>
        <taxon>eudicotyledons</taxon>
        <taxon>Gunneridae</taxon>
        <taxon>Pentapetalae</taxon>
        <taxon>rosids</taxon>
        <taxon>fabids</taxon>
        <taxon>Rosales</taxon>
        <taxon>Rosaceae</taxon>
        <taxon>Amygdaloideae</taxon>
        <taxon>Amygdaleae</taxon>
        <taxon>Prunus</taxon>
    </lineage>
</organism>
<dbReference type="Proteomes" id="UP001054821">
    <property type="component" value="Chromosome 3"/>
</dbReference>
<sequence>MHSDSSISDYLDRVNFIADNLALFRSKVDEGDLVAVVMNNVPSYVAGSTALVADRGRGTPRGHVLSPLLEEVVVALFAVVSVAHLLLFLVVAILLILPVLVLLSMAFLAHLLLLRVFIVLLGRHLVHLVFNVRFVVALAIPLSIVTTV</sequence>
<feature type="transmembrane region" description="Helical" evidence="1">
    <location>
        <begin position="128"/>
        <end position="146"/>
    </location>
</feature>
<dbReference type="AlphaFoldDB" id="A0AAD4ZCJ2"/>
<keyword evidence="1" id="KW-0812">Transmembrane</keyword>
<dbReference type="EMBL" id="JAJFAZ020000003">
    <property type="protein sequence ID" value="KAI5340671.1"/>
    <property type="molecule type" value="Genomic_DNA"/>
</dbReference>
<name>A0AAD4ZCJ2_PRUDU</name>
<accession>A0AAD4ZCJ2</accession>
<keyword evidence="1" id="KW-1133">Transmembrane helix</keyword>
<gene>
    <name evidence="2" type="ORF">L3X38_019945</name>
</gene>
<proteinExistence type="predicted"/>
<evidence type="ECO:0000256" key="1">
    <source>
        <dbReference type="SAM" id="Phobius"/>
    </source>
</evidence>
<evidence type="ECO:0000313" key="3">
    <source>
        <dbReference type="Proteomes" id="UP001054821"/>
    </source>
</evidence>
<keyword evidence="1" id="KW-0472">Membrane</keyword>
<reference evidence="2 3" key="1">
    <citation type="journal article" date="2022" name="G3 (Bethesda)">
        <title>Whole-genome sequence and methylome profiling of the almond [Prunus dulcis (Mill.) D.A. Webb] cultivar 'Nonpareil'.</title>
        <authorList>
            <person name="D'Amico-Willman K.M."/>
            <person name="Ouma W.Z."/>
            <person name="Meulia T."/>
            <person name="Sideli G.M."/>
            <person name="Gradziel T.M."/>
            <person name="Fresnedo-Ramirez J."/>
        </authorList>
    </citation>
    <scope>NUCLEOTIDE SEQUENCE [LARGE SCALE GENOMIC DNA]</scope>
    <source>
        <strain evidence="2">Clone GOH B32 T37-40</strain>
    </source>
</reference>
<comment type="caution">
    <text evidence="2">The sequence shown here is derived from an EMBL/GenBank/DDBJ whole genome shotgun (WGS) entry which is preliminary data.</text>
</comment>
<protein>
    <submittedName>
        <fullName evidence="2">Uncharacterized protein</fullName>
    </submittedName>
</protein>
<feature type="transmembrane region" description="Helical" evidence="1">
    <location>
        <begin position="102"/>
        <end position="121"/>
    </location>
</feature>
<keyword evidence="3" id="KW-1185">Reference proteome</keyword>
<feature type="transmembrane region" description="Helical" evidence="1">
    <location>
        <begin position="72"/>
        <end position="96"/>
    </location>
</feature>
<evidence type="ECO:0000313" key="2">
    <source>
        <dbReference type="EMBL" id="KAI5340671.1"/>
    </source>
</evidence>